<protein>
    <recommendedName>
        <fullName evidence="7">DNA-directed RNA polymerase III subunit</fullName>
    </recommendedName>
</protein>
<dbReference type="Proteomes" id="UP000799324">
    <property type="component" value="Unassembled WGS sequence"/>
</dbReference>
<evidence type="ECO:0000256" key="1">
    <source>
        <dbReference type="ARBA" id="ARBA00004123"/>
    </source>
</evidence>
<evidence type="ECO:0000256" key="3">
    <source>
        <dbReference type="ARBA" id="ARBA00023242"/>
    </source>
</evidence>
<reference evidence="5" key="1">
    <citation type="journal article" date="2020" name="Stud. Mycol.">
        <title>101 Dothideomycetes genomes: a test case for predicting lifestyles and emergence of pathogens.</title>
        <authorList>
            <person name="Haridas S."/>
            <person name="Albert R."/>
            <person name="Binder M."/>
            <person name="Bloem J."/>
            <person name="Labutti K."/>
            <person name="Salamov A."/>
            <person name="Andreopoulos B."/>
            <person name="Baker S."/>
            <person name="Barry K."/>
            <person name="Bills G."/>
            <person name="Bluhm B."/>
            <person name="Cannon C."/>
            <person name="Castanera R."/>
            <person name="Culley D."/>
            <person name="Daum C."/>
            <person name="Ezra D."/>
            <person name="Gonzalez J."/>
            <person name="Henrissat B."/>
            <person name="Kuo A."/>
            <person name="Liang C."/>
            <person name="Lipzen A."/>
            <person name="Lutzoni F."/>
            <person name="Magnuson J."/>
            <person name="Mondo S."/>
            <person name="Nolan M."/>
            <person name="Ohm R."/>
            <person name="Pangilinan J."/>
            <person name="Park H.-J."/>
            <person name="Ramirez L."/>
            <person name="Alfaro M."/>
            <person name="Sun H."/>
            <person name="Tritt A."/>
            <person name="Yoshinaga Y."/>
            <person name="Zwiers L.-H."/>
            <person name="Turgeon B."/>
            <person name="Goodwin S."/>
            <person name="Spatafora J."/>
            <person name="Crous P."/>
            <person name="Grigoriev I."/>
        </authorList>
    </citation>
    <scope>NUCLEOTIDE SEQUENCE</scope>
    <source>
        <strain evidence="5">CBS 122681</strain>
    </source>
</reference>
<evidence type="ECO:0000313" key="5">
    <source>
        <dbReference type="EMBL" id="KAF2661186.1"/>
    </source>
</evidence>
<dbReference type="AlphaFoldDB" id="A0A6A6TNZ1"/>
<name>A0A6A6TNZ1_9PLEO</name>
<accession>A0A6A6TNZ1</accession>
<evidence type="ECO:0000256" key="4">
    <source>
        <dbReference type="SAM" id="MobiDB-lite"/>
    </source>
</evidence>
<feature type="compositionally biased region" description="Acidic residues" evidence="4">
    <location>
        <begin position="276"/>
        <end position="300"/>
    </location>
</feature>
<organism evidence="5 6">
    <name type="scientific">Lophiostoma macrostomum CBS 122681</name>
    <dbReference type="NCBI Taxonomy" id="1314788"/>
    <lineage>
        <taxon>Eukaryota</taxon>
        <taxon>Fungi</taxon>
        <taxon>Dikarya</taxon>
        <taxon>Ascomycota</taxon>
        <taxon>Pezizomycotina</taxon>
        <taxon>Dothideomycetes</taxon>
        <taxon>Pleosporomycetidae</taxon>
        <taxon>Pleosporales</taxon>
        <taxon>Lophiostomataceae</taxon>
        <taxon>Lophiostoma</taxon>
    </lineage>
</organism>
<sequence>MSGRGGRGGRGGAPAGRGRGFKPGVVSIGGVDLKWDLTGVKIDKAPAERFPVGTFPLSFCVLSGWCDSRVAREQPHMLAFTLSRSFRSTSFSVSFLCPRCARSLSFARNALYTTTMLSSRASRTVFPPRPPPQAPPPTEYEKSRYQWHKEILERRRNGPLFTILNDGMKSGLKRRDNEKPPTEAQLFNPFTDNLTYSAKYHKEKRKLPRFDQIRINKNLFPRELWGVIGATEDDDDAQPTKKRKVGPIAKDSSLARIEKALEKQEKQAKKMKQERDDDAEDFDEEDDEEDKQDGVNDEDNWSGASSDSEESNDDYNAERYFDNGDDDDGDDGDGYENTYE</sequence>
<dbReference type="GO" id="GO:0005634">
    <property type="term" value="C:nucleus"/>
    <property type="evidence" value="ECO:0007669"/>
    <property type="project" value="UniProtKB-SubCell"/>
</dbReference>
<gene>
    <name evidence="5" type="ORF">K491DRAFT_480636</name>
</gene>
<evidence type="ECO:0000313" key="6">
    <source>
        <dbReference type="Proteomes" id="UP000799324"/>
    </source>
</evidence>
<feature type="region of interest" description="Disordered" evidence="4">
    <location>
        <begin position="231"/>
        <end position="340"/>
    </location>
</feature>
<proteinExistence type="inferred from homology"/>
<dbReference type="OrthoDB" id="5377312at2759"/>
<dbReference type="GO" id="GO:0006383">
    <property type="term" value="P:transcription by RNA polymerase III"/>
    <property type="evidence" value="ECO:0007669"/>
    <property type="project" value="InterPro"/>
</dbReference>
<evidence type="ECO:0008006" key="7">
    <source>
        <dbReference type="Google" id="ProtNLM"/>
    </source>
</evidence>
<evidence type="ECO:0000256" key="2">
    <source>
        <dbReference type="ARBA" id="ARBA00008352"/>
    </source>
</evidence>
<comment type="similarity">
    <text evidence="2">Belongs to the eukaryotic RPC7 RNA polymerase subunit family.</text>
</comment>
<dbReference type="InterPro" id="IPR024661">
    <property type="entry name" value="RNA_pol_III_Rpc31"/>
</dbReference>
<feature type="compositionally biased region" description="Basic and acidic residues" evidence="4">
    <location>
        <begin position="256"/>
        <end position="275"/>
    </location>
</feature>
<dbReference type="EMBL" id="MU004295">
    <property type="protein sequence ID" value="KAF2661186.1"/>
    <property type="molecule type" value="Genomic_DNA"/>
</dbReference>
<keyword evidence="3" id="KW-0539">Nucleus</keyword>
<dbReference type="Pfam" id="PF11705">
    <property type="entry name" value="RNA_pol_3_Rpc31"/>
    <property type="match status" value="1"/>
</dbReference>
<feature type="compositionally biased region" description="Acidic residues" evidence="4">
    <location>
        <begin position="323"/>
        <end position="340"/>
    </location>
</feature>
<feature type="region of interest" description="Disordered" evidence="4">
    <location>
        <begin position="122"/>
        <end position="142"/>
    </location>
</feature>
<keyword evidence="6" id="KW-1185">Reference proteome</keyword>
<feature type="compositionally biased region" description="Gly residues" evidence="4">
    <location>
        <begin position="1"/>
        <end position="18"/>
    </location>
</feature>
<feature type="compositionally biased region" description="Pro residues" evidence="4">
    <location>
        <begin position="127"/>
        <end position="138"/>
    </location>
</feature>
<comment type="subcellular location">
    <subcellularLocation>
        <location evidence="1">Nucleus</location>
    </subcellularLocation>
</comment>
<feature type="region of interest" description="Disordered" evidence="4">
    <location>
        <begin position="1"/>
        <end position="20"/>
    </location>
</feature>